<keyword evidence="3" id="KW-1185">Reference proteome</keyword>
<organism evidence="2 3">
    <name type="scientific">Dactylosporangium siamense</name>
    <dbReference type="NCBI Taxonomy" id="685454"/>
    <lineage>
        <taxon>Bacteria</taxon>
        <taxon>Bacillati</taxon>
        <taxon>Actinomycetota</taxon>
        <taxon>Actinomycetes</taxon>
        <taxon>Micromonosporales</taxon>
        <taxon>Micromonosporaceae</taxon>
        <taxon>Dactylosporangium</taxon>
    </lineage>
</organism>
<proteinExistence type="predicted"/>
<dbReference type="AlphaFoldDB" id="A0A919UA40"/>
<evidence type="ECO:0000313" key="3">
    <source>
        <dbReference type="Proteomes" id="UP000660611"/>
    </source>
</evidence>
<dbReference type="Proteomes" id="UP000660611">
    <property type="component" value="Unassembled WGS sequence"/>
</dbReference>
<evidence type="ECO:0008006" key="4">
    <source>
        <dbReference type="Google" id="ProtNLM"/>
    </source>
</evidence>
<evidence type="ECO:0000256" key="1">
    <source>
        <dbReference type="ARBA" id="ARBA00022857"/>
    </source>
</evidence>
<keyword evidence="1" id="KW-0521">NADP</keyword>
<dbReference type="InterPro" id="IPR008670">
    <property type="entry name" value="CoA_reduct_LuxC"/>
</dbReference>
<dbReference type="EMBL" id="BONQ01000083">
    <property type="protein sequence ID" value="GIG47592.1"/>
    <property type="molecule type" value="Genomic_DNA"/>
</dbReference>
<dbReference type="SUPFAM" id="SSF53720">
    <property type="entry name" value="ALDH-like"/>
    <property type="match status" value="1"/>
</dbReference>
<sequence>MRSVFPVAADPGVDLTADPGVERLLAEITDEPAGGRLTVGDERVREFLIAFSRRLLKPDLARRHPELGSLGFFLRKGELARAVERLGDGVAGQRRAPRGLVLHFPPANVDTIFVYSWALSALAGNHNIVRVSARAAGAAQAVLEALNDVLAEAHPAIAQTQRMITYDRDDALTGALIGACDLRVLWGGDQSVTELRGHPIRPLARDLAFPDRSSFAAIRVAGWQASTREQRRAAVDGFANDLYWFDQAACSSPRDLFWIAPTTVTAAAPTADEVTADAPTADGVTADAGAADTGAADARSADAVTTARAEFDELLAEVVARRGWGVDPAMAVEKHVATYGLAASGAATKVRFNGNAVANVSLAGLGDVQRRWLGAGTICHLTVGSLAELAPAIQRKDQTLSHYGFTMSELDDFVTTLAGRGIDRIVPFGRALTFAGTWDGLDLLHEFTRIITIQA</sequence>
<dbReference type="Pfam" id="PF05893">
    <property type="entry name" value="LuxC"/>
    <property type="match status" value="1"/>
</dbReference>
<comment type="caution">
    <text evidence="2">The sequence shown here is derived from an EMBL/GenBank/DDBJ whole genome shotgun (WGS) entry which is preliminary data.</text>
</comment>
<dbReference type="GO" id="GO:0003995">
    <property type="term" value="F:acyl-CoA dehydrogenase activity"/>
    <property type="evidence" value="ECO:0007669"/>
    <property type="project" value="InterPro"/>
</dbReference>
<dbReference type="GO" id="GO:0008218">
    <property type="term" value="P:bioluminescence"/>
    <property type="evidence" value="ECO:0007669"/>
    <property type="project" value="InterPro"/>
</dbReference>
<dbReference type="RefSeq" id="WP_203849301.1">
    <property type="nucleotide sequence ID" value="NZ_BAAAVW010000018.1"/>
</dbReference>
<gene>
    <name evidence="2" type="ORF">Dsi01nite_056330</name>
</gene>
<protein>
    <recommendedName>
        <fullName evidence="4">Long-chain-fatty-acyl-CoA reductase</fullName>
    </recommendedName>
</protein>
<name>A0A919UA40_9ACTN</name>
<evidence type="ECO:0000313" key="2">
    <source>
        <dbReference type="EMBL" id="GIG47592.1"/>
    </source>
</evidence>
<dbReference type="InterPro" id="IPR016161">
    <property type="entry name" value="Ald_DH/histidinol_DH"/>
</dbReference>
<reference evidence="2" key="1">
    <citation type="submission" date="2021-01" db="EMBL/GenBank/DDBJ databases">
        <title>Whole genome shotgun sequence of Dactylosporangium siamense NBRC 106093.</title>
        <authorList>
            <person name="Komaki H."/>
            <person name="Tamura T."/>
        </authorList>
    </citation>
    <scope>NUCLEOTIDE SEQUENCE</scope>
    <source>
        <strain evidence="2">NBRC 106093</strain>
    </source>
</reference>
<accession>A0A919UA40</accession>